<evidence type="ECO:0000313" key="2">
    <source>
        <dbReference type="Proteomes" id="UP000198406"/>
    </source>
</evidence>
<accession>A0A1Z5KMZ7</accession>
<dbReference type="EMBL" id="BDSP01000259">
    <property type="protein sequence ID" value="GAX27710.1"/>
    <property type="molecule type" value="Genomic_DNA"/>
</dbReference>
<name>A0A1Z5KMZ7_FISSO</name>
<protein>
    <submittedName>
        <fullName evidence="1">Uncharacterized protein</fullName>
    </submittedName>
</protein>
<proteinExistence type="predicted"/>
<gene>
    <name evidence="1" type="ORF">FisN_13Hu193</name>
</gene>
<evidence type="ECO:0000313" key="1">
    <source>
        <dbReference type="EMBL" id="GAX27710.1"/>
    </source>
</evidence>
<dbReference type="Proteomes" id="UP000198406">
    <property type="component" value="Unassembled WGS sequence"/>
</dbReference>
<reference evidence="1 2" key="1">
    <citation type="journal article" date="2015" name="Plant Cell">
        <title>Oil accumulation by the oleaginous diatom Fistulifera solaris as revealed by the genome and transcriptome.</title>
        <authorList>
            <person name="Tanaka T."/>
            <person name="Maeda Y."/>
            <person name="Veluchamy A."/>
            <person name="Tanaka M."/>
            <person name="Abida H."/>
            <person name="Marechal E."/>
            <person name="Bowler C."/>
            <person name="Muto M."/>
            <person name="Sunaga Y."/>
            <person name="Tanaka M."/>
            <person name="Yoshino T."/>
            <person name="Taniguchi T."/>
            <person name="Fukuda Y."/>
            <person name="Nemoto M."/>
            <person name="Matsumoto M."/>
            <person name="Wong P.S."/>
            <person name="Aburatani S."/>
            <person name="Fujibuchi W."/>
        </authorList>
    </citation>
    <scope>NUCLEOTIDE SEQUENCE [LARGE SCALE GENOMIC DNA]</scope>
    <source>
        <strain evidence="1 2">JPCC DA0580</strain>
    </source>
</reference>
<sequence length="494" mass="56262">MSSSWFQWMPPEALDDDQSTLMTQLAATKWSSKIQFYRKLRSPRSVEDLLKFTKANHLVWMKSDSFIVLKKLPKSVPFFSKFRKAGASIDFEQKTVHVYGTSEKAVMKTLIRLLCLEDGRVAEVRLGDHFSPAVDPLVPTKFLGPGFLQKYIEANPQRRLVFGRGCYLSKNQSMRLASHPNPLNVGIECLFEDGGRAFLDTLSQRTTSFGTLASHSPCFDSSYDNYSSTKVFLEVMSHVSNISLELSKCIMDHSRVLLPLSAKAQRVEYRICCVSGFDSIGALTISPEAVVVIFDDHAPAPFHTEFLRASGNLREMGLIYDASRPPSEAQRSELLSAISSNQNLHRLELGCFFALEDFWHELLETIWSHGSLRRVVFWLREDSIPLYQMETLLVYLDKYDHIDLIIKCRNASRDVENMMNDFIEPFRLENRARVLTREPDPTRPAVVGAALVDWAGGEFDKTYHLLSANTDLLCSLIDLPAPQRRGKRQRDELY</sequence>
<comment type="caution">
    <text evidence="1">The sequence shown here is derived from an EMBL/GenBank/DDBJ whole genome shotgun (WGS) entry which is preliminary data.</text>
</comment>
<keyword evidence="2" id="KW-1185">Reference proteome</keyword>
<dbReference type="AlphaFoldDB" id="A0A1Z5KMZ7"/>
<dbReference type="InParanoid" id="A0A1Z5KMZ7"/>
<organism evidence="1 2">
    <name type="scientific">Fistulifera solaris</name>
    <name type="common">Oleaginous diatom</name>
    <dbReference type="NCBI Taxonomy" id="1519565"/>
    <lineage>
        <taxon>Eukaryota</taxon>
        <taxon>Sar</taxon>
        <taxon>Stramenopiles</taxon>
        <taxon>Ochrophyta</taxon>
        <taxon>Bacillariophyta</taxon>
        <taxon>Bacillariophyceae</taxon>
        <taxon>Bacillariophycidae</taxon>
        <taxon>Naviculales</taxon>
        <taxon>Naviculaceae</taxon>
        <taxon>Fistulifera</taxon>
    </lineage>
</organism>